<dbReference type="STRING" id="1156395.DBT_2434"/>
<protein>
    <submittedName>
        <fullName evidence="1">Mobile element protein</fullName>
    </submittedName>
</protein>
<gene>
    <name evidence="1" type="ORF">DBT_2434</name>
</gene>
<accession>A0A1B9F2L5</accession>
<reference evidence="1 2" key="1">
    <citation type="submission" date="2016-06" db="EMBL/GenBank/DDBJ databases">
        <title>Respiratory ammonification of nitrate coupled to the oxidation of elemental sulfur in deep-sea autotrophic thermophilic bacteria.</title>
        <authorList>
            <person name="Slobodkina G.B."/>
            <person name="Mardanov A.V."/>
            <person name="Ravin N.V."/>
            <person name="Frolova A.A."/>
            <person name="Viryasiv M.B."/>
            <person name="Chernyh N.A."/>
            <person name="Bonch-Osmolovskaya E.A."/>
            <person name="Slobodkin A.I."/>
        </authorList>
    </citation>
    <scope>NUCLEOTIDE SEQUENCE [LARGE SCALE GENOMIC DNA]</scope>
    <source>
        <strain evidence="1 2">S69</strain>
    </source>
</reference>
<comment type="caution">
    <text evidence="1">The sequence shown here is derived from an EMBL/GenBank/DDBJ whole genome shotgun (WGS) entry which is preliminary data.</text>
</comment>
<dbReference type="Proteomes" id="UP000093080">
    <property type="component" value="Unassembled WGS sequence"/>
</dbReference>
<dbReference type="EMBL" id="MAGO01000018">
    <property type="protein sequence ID" value="OCC14178.1"/>
    <property type="molecule type" value="Genomic_DNA"/>
</dbReference>
<proteinExistence type="predicted"/>
<evidence type="ECO:0000313" key="2">
    <source>
        <dbReference type="Proteomes" id="UP000093080"/>
    </source>
</evidence>
<dbReference type="AlphaFoldDB" id="A0A1B9F2L5"/>
<organism evidence="1 2">
    <name type="scientific">Dissulfuribacter thermophilus</name>
    <dbReference type="NCBI Taxonomy" id="1156395"/>
    <lineage>
        <taxon>Bacteria</taxon>
        <taxon>Pseudomonadati</taxon>
        <taxon>Thermodesulfobacteriota</taxon>
        <taxon>Dissulfuribacteria</taxon>
        <taxon>Dissulfuribacterales</taxon>
        <taxon>Dissulfuribacteraceae</taxon>
        <taxon>Dissulfuribacter</taxon>
    </lineage>
</organism>
<dbReference type="OrthoDB" id="9798623at2"/>
<evidence type="ECO:0000313" key="1">
    <source>
        <dbReference type="EMBL" id="OCC14178.1"/>
    </source>
</evidence>
<keyword evidence="2" id="KW-1185">Reference proteome</keyword>
<sequence>MKGLNSRDLSEIITELKRWLDDVCNGRVHGTTQRIPREEFESKENKDLNSLPLRRYEIPFLCKGKVNAYSHVGYKYNYYSFPYKYVGEEASVKR</sequence>
<dbReference type="RefSeq" id="WP_067620821.1">
    <property type="nucleotide sequence ID" value="NZ_MAGO01000018.1"/>
</dbReference>
<name>A0A1B9F2L5_9BACT</name>